<feature type="chain" id="PRO_5045912891" evidence="1">
    <location>
        <begin position="40"/>
        <end position="196"/>
    </location>
</feature>
<dbReference type="EMBL" id="JAFCXS010000015">
    <property type="protein sequence ID" value="MBM0748999.1"/>
    <property type="molecule type" value="Genomic_DNA"/>
</dbReference>
<gene>
    <name evidence="2" type="ORF">JJB79_16540</name>
</gene>
<name>A0ABS1Z988_9GAMM</name>
<feature type="signal peptide" evidence="1">
    <location>
        <begin position="1"/>
        <end position="39"/>
    </location>
</feature>
<keyword evidence="1" id="KW-0732">Signal</keyword>
<evidence type="ECO:0000313" key="2">
    <source>
        <dbReference type="EMBL" id="MBM0748999.1"/>
    </source>
</evidence>
<protein>
    <submittedName>
        <fullName evidence="2">Uncharacterized protein</fullName>
    </submittedName>
</protein>
<organism evidence="2 3">
    <name type="scientific">Pantoea eucrina</name>
    <dbReference type="NCBI Taxonomy" id="472693"/>
    <lineage>
        <taxon>Bacteria</taxon>
        <taxon>Pseudomonadati</taxon>
        <taxon>Pseudomonadota</taxon>
        <taxon>Gammaproteobacteria</taxon>
        <taxon>Enterobacterales</taxon>
        <taxon>Erwiniaceae</taxon>
        <taxon>Pantoea</taxon>
    </lineage>
</organism>
<sequence length="196" mass="22090">MAIISTQNNKKSPLNYCRKLLLIASVITVFSGTPGIAIAAQENPDDRSSKVSGEGSLQWTNQVTGQTIQVPKGWSVSMSLVNDRVFTLFHEDMSGAEITICYEETTDELERYVADMLKIYPQRHIKITDSDFTKADAITFWLADGEIENEADKRFRTVISKKDGRMWIISANFPLWMLYKKTDLDDLIGDISLTAL</sequence>
<dbReference type="RefSeq" id="WP_040113251.1">
    <property type="nucleotide sequence ID" value="NZ_JAFCXS010000015.1"/>
</dbReference>
<accession>A0ABS1Z988</accession>
<reference evidence="2 3" key="1">
    <citation type="submission" date="2021-01" db="EMBL/GenBank/DDBJ databases">
        <title>Complete genome sequence of Pantoea eucrina OB49, a heavy metal tolerant bacterium with PGPR potential isolated from wheat in Algeria.</title>
        <authorList>
            <person name="Lekired A."/>
            <person name="Ouzari I.H."/>
        </authorList>
    </citation>
    <scope>NUCLEOTIDE SEQUENCE [LARGE SCALE GENOMIC DNA]</scope>
    <source>
        <strain evidence="2 3">OB49</strain>
    </source>
</reference>
<evidence type="ECO:0000256" key="1">
    <source>
        <dbReference type="SAM" id="SignalP"/>
    </source>
</evidence>
<evidence type="ECO:0000313" key="3">
    <source>
        <dbReference type="Proteomes" id="UP000809137"/>
    </source>
</evidence>
<dbReference type="Proteomes" id="UP000809137">
    <property type="component" value="Unassembled WGS sequence"/>
</dbReference>
<proteinExistence type="predicted"/>
<comment type="caution">
    <text evidence="2">The sequence shown here is derived from an EMBL/GenBank/DDBJ whole genome shotgun (WGS) entry which is preliminary data.</text>
</comment>
<keyword evidence="3" id="KW-1185">Reference proteome</keyword>